<sequence length="296" mass="32323">MEARTMTRTFTAKPAVRESVPLFVGLMGPSGSGKTFSALRLATGIQSVTGGDIFVIDTESRRALHYADAFRFKHIQFEAPFGSLDYLAALQQSVKQGAKVIIVDSMSHEHSSIGGYLLTQEEELDRIAGPDWSKRERAKFAAWIKPAKLRQQMIDGILHLGSVNLILCFRAKEKTKPVKRDGKTEVVEMGFMPVAGEELLFEMTVNCLLLPKAGGVPTWRSDQVGERLMMKLPHQFESVFAKKQPLSEEIGQHLAEWAKGGAAPRGPAAPEPEPPAADEGAGDDFGAPGGRTLSDY</sequence>
<gene>
    <name evidence="2" type="ORF">GJ689_24790</name>
</gene>
<comment type="caution">
    <text evidence="2">The sequence shown here is derived from an EMBL/GenBank/DDBJ whole genome shotgun (WGS) entry which is preliminary data.</text>
</comment>
<evidence type="ECO:0000313" key="2">
    <source>
        <dbReference type="EMBL" id="MTW19412.1"/>
    </source>
</evidence>
<organism evidence="2 3">
    <name type="scientific">Rhodoplanes serenus</name>
    <dbReference type="NCBI Taxonomy" id="200615"/>
    <lineage>
        <taxon>Bacteria</taxon>
        <taxon>Pseudomonadati</taxon>
        <taxon>Pseudomonadota</taxon>
        <taxon>Alphaproteobacteria</taxon>
        <taxon>Hyphomicrobiales</taxon>
        <taxon>Nitrobacteraceae</taxon>
        <taxon>Rhodoplanes</taxon>
    </lineage>
</organism>
<accession>A0A9X5AU86</accession>
<dbReference type="Pfam" id="PF13479">
    <property type="entry name" value="AAA_24"/>
    <property type="match status" value="1"/>
</dbReference>
<evidence type="ECO:0000256" key="1">
    <source>
        <dbReference type="SAM" id="MobiDB-lite"/>
    </source>
</evidence>
<reference evidence="2 3" key="1">
    <citation type="submission" date="2019-11" db="EMBL/GenBank/DDBJ databases">
        <title>Whole-genome sequence of Rhodoplanes serenus DSM 18633, type strain.</title>
        <authorList>
            <person name="Kyndt J.A."/>
            <person name="Meyer T.E."/>
        </authorList>
    </citation>
    <scope>NUCLEOTIDE SEQUENCE [LARGE SCALE GENOMIC DNA]</scope>
    <source>
        <strain evidence="2 3">DSM 18633</strain>
    </source>
</reference>
<feature type="non-terminal residue" evidence="2">
    <location>
        <position position="296"/>
    </location>
</feature>
<dbReference type="EMBL" id="WNKV01000036">
    <property type="protein sequence ID" value="MTW19412.1"/>
    <property type="molecule type" value="Genomic_DNA"/>
</dbReference>
<name>A0A9X5AU86_9BRAD</name>
<dbReference type="InterPro" id="IPR027417">
    <property type="entry name" value="P-loop_NTPase"/>
</dbReference>
<feature type="region of interest" description="Disordered" evidence="1">
    <location>
        <begin position="251"/>
        <end position="296"/>
    </location>
</feature>
<protein>
    <submittedName>
        <fullName evidence="2">AAA family ATPase</fullName>
    </submittedName>
</protein>
<dbReference type="Gene3D" id="3.40.50.300">
    <property type="entry name" value="P-loop containing nucleotide triphosphate hydrolases"/>
    <property type="match status" value="1"/>
</dbReference>
<proteinExistence type="predicted"/>
<dbReference type="AlphaFoldDB" id="A0A9X5AU86"/>
<dbReference type="SUPFAM" id="SSF52540">
    <property type="entry name" value="P-loop containing nucleoside triphosphate hydrolases"/>
    <property type="match status" value="1"/>
</dbReference>
<evidence type="ECO:0000313" key="3">
    <source>
        <dbReference type="Proteomes" id="UP000438991"/>
    </source>
</evidence>
<dbReference type="Proteomes" id="UP000438991">
    <property type="component" value="Unassembled WGS sequence"/>
</dbReference>